<evidence type="ECO:0000256" key="5">
    <source>
        <dbReference type="HAMAP-Rule" id="MF_01114"/>
    </source>
</evidence>
<dbReference type="GO" id="GO:0005737">
    <property type="term" value="C:cytoplasm"/>
    <property type="evidence" value="ECO:0007669"/>
    <property type="project" value="UniProtKB-SubCell"/>
</dbReference>
<dbReference type="Gene3D" id="1.10.10.10">
    <property type="entry name" value="Winged helix-like DNA-binding domain superfamily/Winged helix DNA-binding domain"/>
    <property type="match status" value="3"/>
</dbReference>
<dbReference type="PANTHER" id="PTHR33602:SF1">
    <property type="entry name" value="REGULATORY PROTEIN RECX FAMILY PROTEIN"/>
    <property type="match status" value="1"/>
</dbReference>
<dbReference type="HAMAP" id="MF_01114">
    <property type="entry name" value="RecX"/>
    <property type="match status" value="1"/>
</dbReference>
<reference evidence="9 10" key="1">
    <citation type="submission" date="2019-08" db="EMBL/GenBank/DDBJ databases">
        <title>Amphibian skin-associated Pigmentiphaga: genome sequence and occurrence across geography and hosts.</title>
        <authorList>
            <person name="Bletz M.C."/>
            <person name="Bunk B."/>
            <person name="Sproeer C."/>
            <person name="Biwer P."/>
            <person name="Reiter S."/>
            <person name="Rabemananjara F.C.E."/>
            <person name="Schulz S."/>
            <person name="Overmann J."/>
            <person name="Vences M."/>
        </authorList>
    </citation>
    <scope>NUCLEOTIDE SEQUENCE [LARGE SCALE GENOMIC DNA]</scope>
    <source>
        <strain evidence="9 10">Mada1488</strain>
    </source>
</reference>
<dbReference type="EMBL" id="CP043046">
    <property type="protein sequence ID" value="QEI09480.1"/>
    <property type="molecule type" value="Genomic_DNA"/>
</dbReference>
<comment type="similarity">
    <text evidence="2 5">Belongs to the RecX family.</text>
</comment>
<dbReference type="InterPro" id="IPR053926">
    <property type="entry name" value="RecX_HTH_1st"/>
</dbReference>
<evidence type="ECO:0000259" key="6">
    <source>
        <dbReference type="Pfam" id="PF02631"/>
    </source>
</evidence>
<dbReference type="InterPro" id="IPR036388">
    <property type="entry name" value="WH-like_DNA-bd_sf"/>
</dbReference>
<evidence type="ECO:0000256" key="3">
    <source>
        <dbReference type="ARBA" id="ARBA00018111"/>
    </source>
</evidence>
<comment type="subcellular location">
    <subcellularLocation>
        <location evidence="1 5">Cytoplasm</location>
    </subcellularLocation>
</comment>
<dbReference type="NCBIfam" id="NF001055">
    <property type="entry name" value="PRK00117.2-5"/>
    <property type="match status" value="1"/>
</dbReference>
<evidence type="ECO:0000259" key="8">
    <source>
        <dbReference type="Pfam" id="PF21982"/>
    </source>
</evidence>
<feature type="domain" description="RecX third three-helical" evidence="7">
    <location>
        <begin position="91"/>
        <end position="134"/>
    </location>
</feature>
<dbReference type="Pfam" id="PF21981">
    <property type="entry name" value="RecX_HTH3"/>
    <property type="match status" value="1"/>
</dbReference>
<comment type="function">
    <text evidence="5">Modulates RecA activity.</text>
</comment>
<dbReference type="KEGG" id="pacr:FXN63_21370"/>
<dbReference type="Pfam" id="PF02631">
    <property type="entry name" value="RecX_HTH2"/>
    <property type="match status" value="1"/>
</dbReference>
<dbReference type="OrthoDB" id="5295441at2"/>
<gene>
    <name evidence="5 9" type="primary">recX</name>
    <name evidence="9" type="ORF">FXN63_21370</name>
</gene>
<feature type="domain" description="RecX second three-helical" evidence="6">
    <location>
        <begin position="48"/>
        <end position="82"/>
    </location>
</feature>
<evidence type="ECO:0000256" key="2">
    <source>
        <dbReference type="ARBA" id="ARBA00009695"/>
    </source>
</evidence>
<dbReference type="GO" id="GO:0006282">
    <property type="term" value="P:regulation of DNA repair"/>
    <property type="evidence" value="ECO:0007669"/>
    <property type="project" value="UniProtKB-UniRule"/>
</dbReference>
<proteinExistence type="inferred from homology"/>
<evidence type="ECO:0000313" key="9">
    <source>
        <dbReference type="EMBL" id="QEI09480.1"/>
    </source>
</evidence>
<sequence length="141" mass="16222">MRAADYLSRREHSRFELARKLGRWSDDRDEIEAVLDALTREGWMSTSRFVQSVVHRRASRQGTSRIIQELRQHGIDQAEIAAVKPELQASEFVRAQTVWSKRFGAVPPDRETWAKQARFLAARGFSQDVIRRVLGGGEDEN</sequence>
<evidence type="ECO:0000256" key="1">
    <source>
        <dbReference type="ARBA" id="ARBA00004496"/>
    </source>
</evidence>
<dbReference type="Proteomes" id="UP000325161">
    <property type="component" value="Chromosome"/>
</dbReference>
<evidence type="ECO:0000259" key="7">
    <source>
        <dbReference type="Pfam" id="PF21981"/>
    </source>
</evidence>
<evidence type="ECO:0000313" key="10">
    <source>
        <dbReference type="Proteomes" id="UP000325161"/>
    </source>
</evidence>
<protein>
    <recommendedName>
        <fullName evidence="3 5">Regulatory protein RecX</fullName>
    </recommendedName>
</protein>
<name>A0A5C0B7C2_9BURK</name>
<keyword evidence="4 5" id="KW-0963">Cytoplasm</keyword>
<dbReference type="AlphaFoldDB" id="A0A5C0B7C2"/>
<dbReference type="InterPro" id="IPR003783">
    <property type="entry name" value="Regulatory_RecX"/>
</dbReference>
<dbReference type="InterPro" id="IPR053925">
    <property type="entry name" value="RecX_HTH_3rd"/>
</dbReference>
<dbReference type="PANTHER" id="PTHR33602">
    <property type="entry name" value="REGULATORY PROTEIN RECX FAMILY PROTEIN"/>
    <property type="match status" value="1"/>
</dbReference>
<evidence type="ECO:0000256" key="4">
    <source>
        <dbReference type="ARBA" id="ARBA00022490"/>
    </source>
</evidence>
<dbReference type="InterPro" id="IPR053924">
    <property type="entry name" value="RecX_HTH_2nd"/>
</dbReference>
<keyword evidence="10" id="KW-1185">Reference proteome</keyword>
<dbReference type="Pfam" id="PF21982">
    <property type="entry name" value="RecX_HTH1"/>
    <property type="match status" value="1"/>
</dbReference>
<organism evidence="9 10">
    <name type="scientific">Pigmentiphaga aceris</name>
    <dbReference type="NCBI Taxonomy" id="1940612"/>
    <lineage>
        <taxon>Bacteria</taxon>
        <taxon>Pseudomonadati</taxon>
        <taxon>Pseudomonadota</taxon>
        <taxon>Betaproteobacteria</taxon>
        <taxon>Burkholderiales</taxon>
        <taxon>Alcaligenaceae</taxon>
        <taxon>Pigmentiphaga</taxon>
    </lineage>
</organism>
<accession>A0A5C0B7C2</accession>
<feature type="domain" description="RecX first three-helical" evidence="8">
    <location>
        <begin position="2"/>
        <end position="36"/>
    </location>
</feature>